<dbReference type="PROSITE" id="PS00107">
    <property type="entry name" value="PROTEIN_KINASE_ATP"/>
    <property type="match status" value="1"/>
</dbReference>
<evidence type="ECO:0000256" key="1">
    <source>
        <dbReference type="ARBA" id="ARBA00022679"/>
    </source>
</evidence>
<dbReference type="InterPro" id="IPR020635">
    <property type="entry name" value="Tyr_kinase_cat_dom"/>
</dbReference>
<evidence type="ECO:0000256" key="6">
    <source>
        <dbReference type="SAM" id="MobiDB-lite"/>
    </source>
</evidence>
<keyword evidence="4 5" id="KW-0067">ATP-binding</keyword>
<dbReference type="RefSeq" id="WP_230508871.1">
    <property type="nucleotide sequence ID" value="NZ_JAJITD010000003.1"/>
</dbReference>
<feature type="binding site" evidence="5">
    <location>
        <position position="87"/>
    </location>
    <ligand>
        <name>ATP</name>
        <dbReference type="ChEBI" id="CHEBI:30616"/>
    </ligand>
</feature>
<name>A0ABS8JRJ9_9BURK</name>
<dbReference type="InterPro" id="IPR011009">
    <property type="entry name" value="Kinase-like_dom_sf"/>
</dbReference>
<dbReference type="InterPro" id="IPR025493">
    <property type="entry name" value="DUF4384"/>
</dbReference>
<reference evidence="8 9" key="1">
    <citation type="submission" date="2021-11" db="EMBL/GenBank/DDBJ databases">
        <authorList>
            <person name="Oh E.-T."/>
            <person name="Kim S.-B."/>
        </authorList>
    </citation>
    <scope>NUCLEOTIDE SEQUENCE [LARGE SCALE GENOMIC DNA]</scope>
    <source>
        <strain evidence="8 9">MMS20-SJTR3</strain>
    </source>
</reference>
<feature type="region of interest" description="Disordered" evidence="6">
    <location>
        <begin position="27"/>
        <end position="51"/>
    </location>
</feature>
<protein>
    <submittedName>
        <fullName evidence="8">DUF4384 domain-containing protein</fullName>
    </submittedName>
</protein>
<evidence type="ECO:0000256" key="5">
    <source>
        <dbReference type="PROSITE-ProRule" id="PRU10141"/>
    </source>
</evidence>
<evidence type="ECO:0000256" key="3">
    <source>
        <dbReference type="ARBA" id="ARBA00022777"/>
    </source>
</evidence>
<dbReference type="SUPFAM" id="SSF56112">
    <property type="entry name" value="Protein kinase-like (PK-like)"/>
    <property type="match status" value="1"/>
</dbReference>
<dbReference type="InterPro" id="IPR008266">
    <property type="entry name" value="Tyr_kinase_AS"/>
</dbReference>
<dbReference type="InterPro" id="IPR000719">
    <property type="entry name" value="Prot_kinase_dom"/>
</dbReference>
<evidence type="ECO:0000256" key="4">
    <source>
        <dbReference type="ARBA" id="ARBA00022840"/>
    </source>
</evidence>
<feature type="region of interest" description="Disordered" evidence="6">
    <location>
        <begin position="334"/>
        <end position="358"/>
    </location>
</feature>
<keyword evidence="2 5" id="KW-0547">Nucleotide-binding</keyword>
<dbReference type="Proteomes" id="UP001431019">
    <property type="component" value="Unassembled WGS sequence"/>
</dbReference>
<dbReference type="Pfam" id="PF14326">
    <property type="entry name" value="DUF4384"/>
    <property type="match status" value="1"/>
</dbReference>
<keyword evidence="1" id="KW-0808">Transferase</keyword>
<dbReference type="CDD" id="cd14014">
    <property type="entry name" value="STKc_PknB_like"/>
    <property type="match status" value="1"/>
</dbReference>
<dbReference type="SMART" id="SM00219">
    <property type="entry name" value="TyrKc"/>
    <property type="match status" value="1"/>
</dbReference>
<dbReference type="InterPro" id="IPR017441">
    <property type="entry name" value="Protein_kinase_ATP_BS"/>
</dbReference>
<feature type="domain" description="Protein kinase" evidence="7">
    <location>
        <begin position="58"/>
        <end position="333"/>
    </location>
</feature>
<dbReference type="Gene3D" id="1.10.510.10">
    <property type="entry name" value="Transferase(Phosphotransferase) domain 1"/>
    <property type="match status" value="1"/>
</dbReference>
<feature type="compositionally biased region" description="Polar residues" evidence="6">
    <location>
        <begin position="439"/>
        <end position="457"/>
    </location>
</feature>
<evidence type="ECO:0000313" key="9">
    <source>
        <dbReference type="Proteomes" id="UP001431019"/>
    </source>
</evidence>
<comment type="caution">
    <text evidence="8">The sequence shown here is derived from an EMBL/GenBank/DDBJ whole genome shotgun (WGS) entry which is preliminary data.</text>
</comment>
<sequence>MTEPGDVPDPAGQAPPESDRTVIVSAARGSADPSSAATTTAAAGGHNTLPPGTRLGEFEIAGLIGEGGFGIVYLAFDTSLGRHVALKEYMPAALASRVSATEVRVKSERHEGTFRAGLKSFINEARILAQFDHHSLVKVYRFWEANGTAYMVMPYYKGETLKDALKTSGKPPDERWLKNLLAPLLDALTVLHAANCYHRDIAPDNIILLEGSQRPVLLDFGAARRVIGDMTQALTVILKPGYAPIEQYAEVPSLKQGAWSDHYALAALVYFAITGRTPPPSVGRMVSDNYRPLAKLAAGRYSERFLRAVDHALAVMPADRPQTAREFAAELGIAPEGSSGHAGGPSKRTDGASRAGDDLTAASSKGRAVWFGAGVIVLAAAGVGTWLMFERTPGHEPAPGSGRGVAQSAAVPGASSLIVPAVPKAAAPRQAESPPPSGTAANPSATSDAARQASSLPQLPPFTAPGELARVAALADPGIHLTVDLPVPRAVINRDKLRFSLTSNRAGYVYVFVVDPADQYLQLFPNELDHDNQIAPGKRLVLPRPSWQMLAGEPPGDNHFLAIISLAPRDFSELGMTHDSVFASLPHAAQEAAAAKRTPISSPFAGTAQCSEGNSPCPQQFGAVTFKIDAVRSSK</sequence>
<feature type="region of interest" description="Disordered" evidence="6">
    <location>
        <begin position="1"/>
        <end position="20"/>
    </location>
</feature>
<evidence type="ECO:0000313" key="8">
    <source>
        <dbReference type="EMBL" id="MCC8392534.1"/>
    </source>
</evidence>
<feature type="compositionally biased region" description="Basic and acidic residues" evidence="6">
    <location>
        <begin position="347"/>
        <end position="357"/>
    </location>
</feature>
<dbReference type="PROSITE" id="PS50011">
    <property type="entry name" value="PROTEIN_KINASE_DOM"/>
    <property type="match status" value="1"/>
</dbReference>
<evidence type="ECO:0000256" key="2">
    <source>
        <dbReference type="ARBA" id="ARBA00022741"/>
    </source>
</evidence>
<dbReference type="Pfam" id="PF00069">
    <property type="entry name" value="Pkinase"/>
    <property type="match status" value="1"/>
</dbReference>
<organism evidence="8 9">
    <name type="scientific">Paraburkholderia sejongensis</name>
    <dbReference type="NCBI Taxonomy" id="2886946"/>
    <lineage>
        <taxon>Bacteria</taxon>
        <taxon>Pseudomonadati</taxon>
        <taxon>Pseudomonadota</taxon>
        <taxon>Betaproteobacteria</taxon>
        <taxon>Burkholderiales</taxon>
        <taxon>Burkholderiaceae</taxon>
        <taxon>Paraburkholderia</taxon>
    </lineage>
</organism>
<dbReference type="PANTHER" id="PTHR43289:SF34">
    <property type="entry name" value="SERINE_THREONINE-PROTEIN KINASE YBDM-RELATED"/>
    <property type="match status" value="1"/>
</dbReference>
<feature type="region of interest" description="Disordered" evidence="6">
    <location>
        <begin position="423"/>
        <end position="459"/>
    </location>
</feature>
<accession>A0ABS8JRJ9</accession>
<feature type="compositionally biased region" description="Low complexity" evidence="6">
    <location>
        <begin position="29"/>
        <end position="45"/>
    </location>
</feature>
<dbReference type="PANTHER" id="PTHR43289">
    <property type="entry name" value="MITOGEN-ACTIVATED PROTEIN KINASE KINASE KINASE 20-RELATED"/>
    <property type="match status" value="1"/>
</dbReference>
<gene>
    <name evidence="8" type="ORF">LJ656_08030</name>
</gene>
<proteinExistence type="predicted"/>
<keyword evidence="3" id="KW-0418">Kinase</keyword>
<keyword evidence="9" id="KW-1185">Reference proteome</keyword>
<evidence type="ECO:0000259" key="7">
    <source>
        <dbReference type="PROSITE" id="PS50011"/>
    </source>
</evidence>
<dbReference type="PROSITE" id="PS00109">
    <property type="entry name" value="PROTEIN_KINASE_TYR"/>
    <property type="match status" value="1"/>
</dbReference>
<dbReference type="EMBL" id="JAJITD010000003">
    <property type="protein sequence ID" value="MCC8392534.1"/>
    <property type="molecule type" value="Genomic_DNA"/>
</dbReference>